<proteinExistence type="inferred from homology"/>
<dbReference type="InterPro" id="IPR013763">
    <property type="entry name" value="Cyclin-like_dom"/>
</dbReference>
<dbReference type="Pfam" id="PF00134">
    <property type="entry name" value="Cyclin_N"/>
    <property type="match status" value="1"/>
</dbReference>
<dbReference type="EMBL" id="CAJJDN010000013">
    <property type="protein sequence ID" value="CAD8059371.1"/>
    <property type="molecule type" value="Genomic_DNA"/>
</dbReference>
<comment type="similarity">
    <text evidence="1">Belongs to the cyclin family.</text>
</comment>
<dbReference type="AlphaFoldDB" id="A0A8S1KYD9"/>
<organism evidence="4 5">
    <name type="scientific">Paramecium sonneborni</name>
    <dbReference type="NCBI Taxonomy" id="65129"/>
    <lineage>
        <taxon>Eukaryota</taxon>
        <taxon>Sar</taxon>
        <taxon>Alveolata</taxon>
        <taxon>Ciliophora</taxon>
        <taxon>Intramacronucleata</taxon>
        <taxon>Oligohymenophorea</taxon>
        <taxon>Peniculida</taxon>
        <taxon>Parameciidae</taxon>
        <taxon>Paramecium</taxon>
    </lineage>
</organism>
<keyword evidence="5" id="KW-1185">Reference proteome</keyword>
<evidence type="ECO:0000256" key="2">
    <source>
        <dbReference type="SAM" id="MobiDB-lite"/>
    </source>
</evidence>
<dbReference type="FunFam" id="1.10.472.10:FF:000183">
    <property type="entry name" value="Uncharacterized protein"/>
    <property type="match status" value="1"/>
</dbReference>
<sequence>MEIKYNRSLSGVPENQQQQPCRRTTKTYIENREPIRRNLTLLYNEDTQQINKSMLNSNNDLRRKMVNQERVKRSLNQDVLEDKENVPQHKGVTNKIYTLPQELSNISLKQKFDHTILENQNIQKWYTEEIFFYLKEQEKKSTPLEWLKNHSIPSNLRAKMIDWMVEVLCSYKCTDQTFFVAVRTMDFYFAKSEKQLEVSDLHLSGVTSMFIAAKYEEIHPMKLSVVYEKIAHKKLSTDQIKKKESDILQTIGFDLVGGTLYDMYNLILTNCFIEQKLQEKNYKYLKKLCLYLSKMVLYDYEICGKSNYTLLGAALIFVAFKIVEQLDSTFNADSQIKDIAQIIQIDQDQLIETAAKVLNLAKNFEKHFPNLENLKKFNGFQLEDDDQ</sequence>
<name>A0A8S1KYD9_9CILI</name>
<dbReference type="OrthoDB" id="5590282at2759"/>
<dbReference type="Proteomes" id="UP000692954">
    <property type="component" value="Unassembled WGS sequence"/>
</dbReference>
<dbReference type="InterPro" id="IPR006671">
    <property type="entry name" value="Cyclin_N"/>
</dbReference>
<dbReference type="FunFam" id="1.10.472.10:FF:000089">
    <property type="entry name" value="Cyclin, N-terminal domain containing protein"/>
    <property type="match status" value="1"/>
</dbReference>
<dbReference type="SMART" id="SM00385">
    <property type="entry name" value="CYCLIN"/>
    <property type="match status" value="2"/>
</dbReference>
<reference evidence="4" key="1">
    <citation type="submission" date="2021-01" db="EMBL/GenBank/DDBJ databases">
        <authorList>
            <consortium name="Genoscope - CEA"/>
            <person name="William W."/>
        </authorList>
    </citation>
    <scope>NUCLEOTIDE SEQUENCE</scope>
</reference>
<keyword evidence="1" id="KW-0195">Cyclin</keyword>
<feature type="region of interest" description="Disordered" evidence="2">
    <location>
        <begin position="1"/>
        <end position="23"/>
    </location>
</feature>
<feature type="domain" description="Cyclin-like" evidence="3">
    <location>
        <begin position="271"/>
        <end position="359"/>
    </location>
</feature>
<evidence type="ECO:0000313" key="4">
    <source>
        <dbReference type="EMBL" id="CAD8059371.1"/>
    </source>
</evidence>
<comment type="caution">
    <text evidence="4">The sequence shown here is derived from an EMBL/GenBank/DDBJ whole genome shotgun (WGS) entry which is preliminary data.</text>
</comment>
<gene>
    <name evidence="4" type="ORF">PSON_ATCC_30995.1.T0130194</name>
</gene>
<feature type="domain" description="Cyclin-like" evidence="3">
    <location>
        <begin position="162"/>
        <end position="249"/>
    </location>
</feature>
<evidence type="ECO:0000256" key="1">
    <source>
        <dbReference type="RuleBase" id="RU000383"/>
    </source>
</evidence>
<dbReference type="InterPro" id="IPR039361">
    <property type="entry name" value="Cyclin"/>
</dbReference>
<evidence type="ECO:0000259" key="3">
    <source>
        <dbReference type="SMART" id="SM00385"/>
    </source>
</evidence>
<evidence type="ECO:0000313" key="5">
    <source>
        <dbReference type="Proteomes" id="UP000692954"/>
    </source>
</evidence>
<dbReference type="PANTHER" id="PTHR10177">
    <property type="entry name" value="CYCLINS"/>
    <property type="match status" value="1"/>
</dbReference>
<accession>A0A8S1KYD9</accession>
<feature type="compositionally biased region" description="Polar residues" evidence="2">
    <location>
        <begin position="7"/>
        <end position="23"/>
    </location>
</feature>
<protein>
    <recommendedName>
        <fullName evidence="3">Cyclin-like domain-containing protein</fullName>
    </recommendedName>
</protein>